<evidence type="ECO:0000313" key="1">
    <source>
        <dbReference type="EMBL" id="GEB45168.1"/>
    </source>
</evidence>
<dbReference type="EMBL" id="BJML01000002">
    <property type="protein sequence ID" value="GEB45168.1"/>
    <property type="molecule type" value="Genomic_DNA"/>
</dbReference>
<comment type="caution">
    <text evidence="1">The sequence shown here is derived from an EMBL/GenBank/DDBJ whole genome shotgun (WGS) entry which is preliminary data.</text>
</comment>
<gene>
    <name evidence="1" type="ORF">MTE01_11130</name>
</gene>
<proteinExistence type="predicted"/>
<organism evidence="1 2">
    <name type="scientific">Microbacterium testaceum</name>
    <name type="common">Aureobacterium testaceum</name>
    <name type="synonym">Brevibacterium testaceum</name>
    <dbReference type="NCBI Taxonomy" id="2033"/>
    <lineage>
        <taxon>Bacteria</taxon>
        <taxon>Bacillati</taxon>
        <taxon>Actinomycetota</taxon>
        <taxon>Actinomycetes</taxon>
        <taxon>Micrococcales</taxon>
        <taxon>Microbacteriaceae</taxon>
        <taxon>Microbacterium</taxon>
    </lineage>
</organism>
<dbReference type="RefSeq" id="WP_141376130.1">
    <property type="nucleotide sequence ID" value="NZ_CP103793.1"/>
</dbReference>
<reference evidence="1 2" key="1">
    <citation type="submission" date="2019-06" db="EMBL/GenBank/DDBJ databases">
        <title>Whole genome shotgun sequence of Microbacterium testaceum NBRC 12675.</title>
        <authorList>
            <person name="Hosoyama A."/>
            <person name="Uohara A."/>
            <person name="Ohji S."/>
            <person name="Ichikawa N."/>
        </authorList>
    </citation>
    <scope>NUCLEOTIDE SEQUENCE [LARGE SCALE GENOMIC DNA]</scope>
    <source>
        <strain evidence="1 2">NBRC 12675</strain>
    </source>
</reference>
<accession>A0A4Y3QKW7</accession>
<name>A0A4Y3QKW7_MICTE</name>
<evidence type="ECO:0000313" key="2">
    <source>
        <dbReference type="Proteomes" id="UP000319525"/>
    </source>
</evidence>
<sequence>MIFGKRRHEQTAQQREELKAAAAEQGWRWSDAQPAPAFELSEAALRGPERFKIWTVGLGDVVDGMVNTRPFRAARLIGYDYTTTNGGIPYGDRRETSAVWIDLPDSLPEIRLVDASSTEKDEGLPLPPLNPARTTDGRWRVEGFVPQFASDLLHSTFVTALATLPPLTAVVIRAGMILAYGLQRYDAQTIRTVATTLAALIEAVPGNAWGRADALVAGTGVFPRRVPGGAGLSLDQRLVRPDWKGFGLAEKVPWPDAPGAPKNVMLKRSQAVEVWEPTHDDAPGFSLSAQFGRATIGSGMPLGIPTVASTISQGVAAPRA</sequence>
<dbReference type="Proteomes" id="UP000319525">
    <property type="component" value="Unassembled WGS sequence"/>
</dbReference>
<dbReference type="AlphaFoldDB" id="A0A4Y3QKW7"/>
<dbReference type="OrthoDB" id="5066700at2"/>
<protein>
    <submittedName>
        <fullName evidence="1">Uncharacterized protein</fullName>
    </submittedName>
</protein>